<keyword evidence="4" id="KW-0862">Zinc</keyword>
<organism evidence="9 10">
    <name type="scientific">Exaiptasia diaphana</name>
    <name type="common">Tropical sea anemone</name>
    <name type="synonym">Aiptasia pulchella</name>
    <dbReference type="NCBI Taxonomy" id="2652724"/>
    <lineage>
        <taxon>Eukaryota</taxon>
        <taxon>Metazoa</taxon>
        <taxon>Cnidaria</taxon>
        <taxon>Anthozoa</taxon>
        <taxon>Hexacorallia</taxon>
        <taxon>Actiniaria</taxon>
        <taxon>Aiptasiidae</taxon>
        <taxon>Exaiptasia</taxon>
    </lineage>
</organism>
<evidence type="ECO:0000256" key="4">
    <source>
        <dbReference type="ARBA" id="ARBA00022833"/>
    </source>
</evidence>
<dbReference type="PROSITE" id="PS50950">
    <property type="entry name" value="ZF_THAP"/>
    <property type="match status" value="1"/>
</dbReference>
<keyword evidence="10" id="KW-1185">Reference proteome</keyword>
<dbReference type="OrthoDB" id="5985780at2759"/>
<protein>
    <recommendedName>
        <fullName evidence="8">THAP-type domain-containing protein</fullName>
    </recommendedName>
</protein>
<comment type="cofactor">
    <cofactor evidence="1">
        <name>a divalent metal cation</name>
        <dbReference type="ChEBI" id="CHEBI:60240"/>
    </cofactor>
</comment>
<feature type="domain" description="THAP-type" evidence="8">
    <location>
        <begin position="1"/>
        <end position="82"/>
    </location>
</feature>
<dbReference type="PANTHER" id="PTHR23080">
    <property type="entry name" value="THAP DOMAIN PROTEIN"/>
    <property type="match status" value="1"/>
</dbReference>
<evidence type="ECO:0000256" key="2">
    <source>
        <dbReference type="ARBA" id="ARBA00022723"/>
    </source>
</evidence>
<dbReference type="Proteomes" id="UP000887567">
    <property type="component" value="Unplaced"/>
</dbReference>
<name>A0A913YSR6_EXADI</name>
<dbReference type="InterPro" id="IPR006612">
    <property type="entry name" value="THAP_Znf"/>
</dbReference>
<evidence type="ECO:0000256" key="6">
    <source>
        <dbReference type="PROSITE-ProRule" id="PRU00309"/>
    </source>
</evidence>
<dbReference type="SUPFAM" id="SSF57716">
    <property type="entry name" value="Glucocorticoid receptor-like (DNA-binding domain)"/>
    <property type="match status" value="1"/>
</dbReference>
<proteinExistence type="predicted"/>
<dbReference type="RefSeq" id="XP_028517552.1">
    <property type="nucleotide sequence ID" value="XM_028661751.1"/>
</dbReference>
<dbReference type="Pfam" id="PF13613">
    <property type="entry name" value="HTH_Tnp_4"/>
    <property type="match status" value="1"/>
</dbReference>
<dbReference type="PANTHER" id="PTHR23080:SF133">
    <property type="entry name" value="SI:CH211-262I1.5-RELATED"/>
    <property type="match status" value="1"/>
</dbReference>
<evidence type="ECO:0000256" key="1">
    <source>
        <dbReference type="ARBA" id="ARBA00001968"/>
    </source>
</evidence>
<keyword evidence="3 6" id="KW-0863">Zinc-finger</keyword>
<evidence type="ECO:0000256" key="3">
    <source>
        <dbReference type="ARBA" id="ARBA00022771"/>
    </source>
</evidence>
<sequence>MVQCFAPDCRHTSESHTCRFFGFPSQKKKKEDYTRWIKLLRRADKLPGNHSRVCSCHFRDGLKENGPEIFQRNKRTMFPPDDYSEKRKEAAAKRKRSSGASNNPVESVEEMVQQYREQERKAEENEMSAINRKPVAQIVLEAELQSKSKELEVYKEKAAYHRSHYSASTLSEEVIRMETGLPTREVFNIVVLYALRFKDSIRYYYGWVVNLVTFEDQIFITLMKARQNYTNLHLAQLFSCSVATIANIVSTFIHVLHYILFHDLMTTIPIDCTDVEIATPGLMSHQNVTYSTYRGMNSFKVLIGVAPNAVITYVSKLFPGSISDKAIVEKSGFLKQLEAGDLVLADKGFLIQDVVPNGVSVNIPPFLNNGKFTESEARVLKKRMRPVDAHSTASHRRYIFQHPSFGHT</sequence>
<evidence type="ECO:0000259" key="8">
    <source>
        <dbReference type="PROSITE" id="PS50950"/>
    </source>
</evidence>
<dbReference type="EnsemblMetazoa" id="XM_028661751.1">
    <property type="protein sequence ID" value="XP_028517552.1"/>
    <property type="gene ID" value="LOC110247779"/>
</dbReference>
<dbReference type="Pfam" id="PF13359">
    <property type="entry name" value="DDE_Tnp_4"/>
    <property type="match status" value="1"/>
</dbReference>
<accession>A0A913YSR6</accession>
<dbReference type="GO" id="GO:0008270">
    <property type="term" value="F:zinc ion binding"/>
    <property type="evidence" value="ECO:0007669"/>
    <property type="project" value="UniProtKB-KW"/>
</dbReference>
<reference evidence="9" key="1">
    <citation type="submission" date="2022-11" db="UniProtKB">
        <authorList>
            <consortium name="EnsemblMetazoa"/>
        </authorList>
    </citation>
    <scope>IDENTIFICATION</scope>
</reference>
<evidence type="ECO:0000313" key="10">
    <source>
        <dbReference type="Proteomes" id="UP000887567"/>
    </source>
</evidence>
<evidence type="ECO:0000256" key="5">
    <source>
        <dbReference type="ARBA" id="ARBA00023125"/>
    </source>
</evidence>
<feature type="region of interest" description="Disordered" evidence="7">
    <location>
        <begin position="68"/>
        <end position="118"/>
    </location>
</feature>
<dbReference type="InterPro" id="IPR027805">
    <property type="entry name" value="Transposase_HTH_dom"/>
</dbReference>
<evidence type="ECO:0000313" key="9">
    <source>
        <dbReference type="EnsemblMetazoa" id="XP_028517552.1"/>
    </source>
</evidence>
<keyword evidence="5 6" id="KW-0238">DNA-binding</keyword>
<evidence type="ECO:0000256" key="7">
    <source>
        <dbReference type="SAM" id="MobiDB-lite"/>
    </source>
</evidence>
<feature type="compositionally biased region" description="Basic and acidic residues" evidence="7">
    <location>
        <begin position="83"/>
        <end position="92"/>
    </location>
</feature>
<dbReference type="OMA" id="LISCARI"/>
<dbReference type="InterPro" id="IPR027806">
    <property type="entry name" value="HARBI1_dom"/>
</dbReference>
<dbReference type="Pfam" id="PF05485">
    <property type="entry name" value="THAP"/>
    <property type="match status" value="1"/>
</dbReference>
<dbReference type="SMART" id="SM00980">
    <property type="entry name" value="THAP"/>
    <property type="match status" value="1"/>
</dbReference>
<dbReference type="GO" id="GO:0003677">
    <property type="term" value="F:DNA binding"/>
    <property type="evidence" value="ECO:0007669"/>
    <property type="project" value="UniProtKB-UniRule"/>
</dbReference>
<dbReference type="GeneID" id="110247779"/>
<dbReference type="KEGG" id="epa:110247779"/>
<dbReference type="AlphaFoldDB" id="A0A913YSR6"/>
<keyword evidence="2" id="KW-0479">Metal-binding</keyword>